<comment type="caution">
    <text evidence="1">The sequence shown here is derived from an EMBL/GenBank/DDBJ whole genome shotgun (WGS) entry which is preliminary data.</text>
</comment>
<dbReference type="RefSeq" id="WP_125877963.1">
    <property type="nucleotide sequence ID" value="NZ_RHQL01000010.1"/>
</dbReference>
<sequence length="79" mass="8624">MRRIEVSGHIAQAVAMDYIATAARSNPNFEDRSVCGWDVEFRECHPADKAHPDERVACVLSCNRARTVVAVALVGPGDN</sequence>
<evidence type="ECO:0000313" key="2">
    <source>
        <dbReference type="Proteomes" id="UP000276506"/>
    </source>
</evidence>
<protein>
    <submittedName>
        <fullName evidence="1">Uncharacterized protein</fullName>
    </submittedName>
</protein>
<dbReference type="EMBL" id="RHQL01000010">
    <property type="protein sequence ID" value="RRV08824.1"/>
    <property type="molecule type" value="Genomic_DNA"/>
</dbReference>
<gene>
    <name evidence="1" type="ORF">EGJ28_16285</name>
</gene>
<dbReference type="AlphaFoldDB" id="A0A3R9AR84"/>
<name>A0A3R9AR84_9GAMM</name>
<proteinExistence type="predicted"/>
<organism evidence="1 2">
    <name type="scientific">Stutzerimonas xanthomarina</name>
    <dbReference type="NCBI Taxonomy" id="271420"/>
    <lineage>
        <taxon>Bacteria</taxon>
        <taxon>Pseudomonadati</taxon>
        <taxon>Pseudomonadota</taxon>
        <taxon>Gammaproteobacteria</taxon>
        <taxon>Pseudomonadales</taxon>
        <taxon>Pseudomonadaceae</taxon>
        <taxon>Stutzerimonas</taxon>
    </lineage>
</organism>
<reference evidence="1 2" key="1">
    <citation type="submission" date="2018-10" db="EMBL/GenBank/DDBJ databases">
        <title>Transmission dynamics of multidrug resistant bacteria on intensive care unit surfaces.</title>
        <authorList>
            <person name="D'Souza A.W."/>
            <person name="Potter R.F."/>
            <person name="Wallace M."/>
            <person name="Shupe A."/>
            <person name="Patel S."/>
            <person name="Sun S."/>
            <person name="Gul D."/>
            <person name="Kwon J.H."/>
            <person name="Andleeb S."/>
            <person name="Burnham C.-A.D."/>
            <person name="Dantas G."/>
        </authorList>
    </citation>
    <scope>NUCLEOTIDE SEQUENCE [LARGE SCALE GENOMIC DNA]</scope>
    <source>
        <strain evidence="1 2">PX_177</strain>
    </source>
</reference>
<accession>A0A3R9AR84</accession>
<evidence type="ECO:0000313" key="1">
    <source>
        <dbReference type="EMBL" id="RRV08824.1"/>
    </source>
</evidence>
<dbReference type="Proteomes" id="UP000276506">
    <property type="component" value="Unassembled WGS sequence"/>
</dbReference>